<dbReference type="PATRIC" id="fig|1393736.3.peg.4200"/>
<evidence type="ECO:0000313" key="3">
    <source>
        <dbReference type="Proteomes" id="UP000023464"/>
    </source>
</evidence>
<dbReference type="InterPro" id="IPR036684">
    <property type="entry name" value="Ca_lectin_sf"/>
</dbReference>
<accession>A0A022PD04</accession>
<dbReference type="Gene3D" id="2.60.120.400">
    <property type="entry name" value="Calcium-mediated lectin"/>
    <property type="match status" value="1"/>
</dbReference>
<comment type="caution">
    <text evidence="2">The sequence shown here is derived from an EMBL/GenBank/DDBJ whole genome shotgun (WGS) entry which is preliminary data.</text>
</comment>
<evidence type="ECO:0000259" key="1">
    <source>
        <dbReference type="Pfam" id="PF07472"/>
    </source>
</evidence>
<gene>
    <name evidence="2" type="ORF">BA1DRAFT_04126</name>
</gene>
<organism evidence="2 3">
    <name type="scientific">Photorhabdus aegyptia</name>
    <dbReference type="NCBI Taxonomy" id="2805098"/>
    <lineage>
        <taxon>Bacteria</taxon>
        <taxon>Pseudomonadati</taxon>
        <taxon>Pseudomonadota</taxon>
        <taxon>Gammaproteobacteria</taxon>
        <taxon>Enterobacterales</taxon>
        <taxon>Morganellaceae</taxon>
        <taxon>Photorhabdus</taxon>
    </lineage>
</organism>
<dbReference type="Proteomes" id="UP000023464">
    <property type="component" value="Unassembled WGS sequence"/>
</dbReference>
<reference evidence="2 3" key="1">
    <citation type="submission" date="2014-03" db="EMBL/GenBank/DDBJ databases">
        <title>Draft Genome of Photorhabdus luminescens BA1, an Egyptian Isolate.</title>
        <authorList>
            <person name="Ghazal S."/>
            <person name="Hurst S.G.IV."/>
            <person name="Morris K."/>
            <person name="Thomas K."/>
            <person name="Tisa L.S."/>
        </authorList>
    </citation>
    <scope>NUCLEOTIDE SEQUENCE [LARGE SCALE GENOMIC DNA]</scope>
    <source>
        <strain evidence="2 3">BA1</strain>
    </source>
</reference>
<dbReference type="GO" id="GO:0030246">
    <property type="term" value="F:carbohydrate binding"/>
    <property type="evidence" value="ECO:0007669"/>
    <property type="project" value="UniProtKB-KW"/>
</dbReference>
<proteinExistence type="predicted"/>
<dbReference type="InterPro" id="IPR010907">
    <property type="entry name" value="Ca-mediated_lectin"/>
</dbReference>
<protein>
    <submittedName>
        <fullName evidence="2">Fucose-binding lectin II (PA-IIL)</fullName>
    </submittedName>
</protein>
<dbReference type="SUPFAM" id="SSF82026">
    <property type="entry name" value="Calcium-mediated lectin"/>
    <property type="match status" value="1"/>
</dbReference>
<sequence length="312" mass="34474">MANILKYGDTVKILNSFRNWDGGYLSVYGTSGIPDGKYTVITTTQAGTFWRIESGTGKPIGSEVINNDTILLHNLYQCDGGYLGHYSSSSQQVPEGEIYPIHTSDKNILPETLEWIIYSDMPSIDGKIKEDESITLYNRWGTRGFLDTNGWVGVPETVCHVYTSANNLRKPYTGLWKMTQVKDPCLPVTKPSNCAGECGTSDGGKYYFQLPQSIRFGLIAYTNTTAHKQTVNVYIDDLLVDTFTGKGTDTKAYTSGTGRVCIEIIGDGKPCKLRYSYNTLDGKPETVTIGAENDANNNYNDSVVVLNWPLVN</sequence>
<dbReference type="Pfam" id="PF07472">
    <property type="entry name" value="PA-IIL"/>
    <property type="match status" value="1"/>
</dbReference>
<evidence type="ECO:0000313" key="2">
    <source>
        <dbReference type="EMBL" id="EYU13404.1"/>
    </source>
</evidence>
<dbReference type="RefSeq" id="WP_051560884.1">
    <property type="nucleotide sequence ID" value="NZ_CAWLTM010000027.1"/>
</dbReference>
<name>A0A022PD04_9GAMM</name>
<feature type="domain" description="Calcium-mediated lectin" evidence="1">
    <location>
        <begin position="208"/>
        <end position="310"/>
    </location>
</feature>
<keyword evidence="3" id="KW-1185">Reference proteome</keyword>
<keyword evidence="2" id="KW-0430">Lectin</keyword>
<dbReference type="AlphaFoldDB" id="A0A022PD04"/>
<dbReference type="EMBL" id="JFGV01000088">
    <property type="protein sequence ID" value="EYU13404.1"/>
    <property type="molecule type" value="Genomic_DNA"/>
</dbReference>